<keyword evidence="2" id="KW-1185">Reference proteome</keyword>
<sequence>MKYKYLIILIIFNFIQVSCTNEEDNCLAEKQEIIEKFNELIESANGDESKIKALIKQRDDKIRILGC</sequence>
<evidence type="ECO:0000313" key="2">
    <source>
        <dbReference type="Proteomes" id="UP001597061"/>
    </source>
</evidence>
<name>A0ABW3JJV0_9FLAO</name>
<evidence type="ECO:0000313" key="1">
    <source>
        <dbReference type="EMBL" id="MFD0990757.1"/>
    </source>
</evidence>
<accession>A0ABW3JJV0</accession>
<dbReference type="RefSeq" id="WP_379926401.1">
    <property type="nucleotide sequence ID" value="NZ_JBHTJI010000015.1"/>
</dbReference>
<protein>
    <submittedName>
        <fullName evidence="1">Uncharacterized protein</fullName>
    </submittedName>
</protein>
<comment type="caution">
    <text evidence="1">The sequence shown here is derived from an EMBL/GenBank/DDBJ whole genome shotgun (WGS) entry which is preliminary data.</text>
</comment>
<dbReference type="EMBL" id="JBHTJI010000015">
    <property type="protein sequence ID" value="MFD0990757.1"/>
    <property type="molecule type" value="Genomic_DNA"/>
</dbReference>
<reference evidence="2" key="1">
    <citation type="journal article" date="2019" name="Int. J. Syst. Evol. Microbiol.">
        <title>The Global Catalogue of Microorganisms (GCM) 10K type strain sequencing project: providing services to taxonomists for standard genome sequencing and annotation.</title>
        <authorList>
            <consortium name="The Broad Institute Genomics Platform"/>
            <consortium name="The Broad Institute Genome Sequencing Center for Infectious Disease"/>
            <person name="Wu L."/>
            <person name="Ma J."/>
        </authorList>
    </citation>
    <scope>NUCLEOTIDE SEQUENCE [LARGE SCALE GENOMIC DNA]</scope>
    <source>
        <strain evidence="2">CCUG 62414</strain>
    </source>
</reference>
<organism evidence="1 2">
    <name type="scientific">Mariniflexile jejuense</name>
    <dbReference type="NCBI Taxonomy" id="1173582"/>
    <lineage>
        <taxon>Bacteria</taxon>
        <taxon>Pseudomonadati</taxon>
        <taxon>Bacteroidota</taxon>
        <taxon>Flavobacteriia</taxon>
        <taxon>Flavobacteriales</taxon>
        <taxon>Flavobacteriaceae</taxon>
        <taxon>Mariniflexile</taxon>
    </lineage>
</organism>
<dbReference type="Proteomes" id="UP001597061">
    <property type="component" value="Unassembled WGS sequence"/>
</dbReference>
<proteinExistence type="predicted"/>
<gene>
    <name evidence="1" type="ORF">ACFQ1R_11665</name>
</gene>